<evidence type="ECO:0000313" key="1">
    <source>
        <dbReference type="EMBL" id="OQE01223.1"/>
    </source>
</evidence>
<keyword evidence="2" id="KW-1185">Reference proteome</keyword>
<reference evidence="2" key="1">
    <citation type="journal article" date="2017" name="Nat. Microbiol.">
        <title>Global analysis of biosynthetic gene clusters reveals vast potential of secondary metabolite production in Penicillium species.</title>
        <authorList>
            <person name="Nielsen J.C."/>
            <person name="Grijseels S."/>
            <person name="Prigent S."/>
            <person name="Ji B."/>
            <person name="Dainat J."/>
            <person name="Nielsen K.F."/>
            <person name="Frisvad J.C."/>
            <person name="Workman M."/>
            <person name="Nielsen J."/>
        </authorList>
    </citation>
    <scope>NUCLEOTIDE SEQUENCE [LARGE SCALE GENOMIC DNA]</scope>
    <source>
        <strain evidence="2">IBT 29486</strain>
    </source>
</reference>
<dbReference type="EMBL" id="MDYP01000043">
    <property type="protein sequence ID" value="OQE01223.1"/>
    <property type="molecule type" value="Genomic_DNA"/>
</dbReference>
<comment type="caution">
    <text evidence="1">The sequence shown here is derived from an EMBL/GenBank/DDBJ whole genome shotgun (WGS) entry which is preliminary data.</text>
</comment>
<dbReference type="InterPro" id="IPR022190">
    <property type="entry name" value="DUF3716"/>
</dbReference>
<gene>
    <name evidence="1" type="ORF">PENVUL_c043G06480</name>
</gene>
<sequence length="271" mass="29664">MGPVEYRTSSLYFFSQVKNKLLFPSLYQVLRLADPSFVSLFYLASEEQVSLSPTDLFIFILLAFSRDIFEKATDILDIAIPIEPPLKASGDHSVRNDSNSEALGHLKAPISGDHSVRDDSDDEALGHLKAPILGGDPNQKPGYWARGYGPFLACVQIPSESGEATECASCHFGGIVTRCSLKPESDSATSVQMCYTPNQPVLMLNQEETNTPDGTQLSSTTDYSLVEPLPQNVRSEAIETGGPLVERGPYRLQLDIGSKWDPALWNLSHAI</sequence>
<dbReference type="AlphaFoldDB" id="A0A1V6RIK0"/>
<accession>A0A1V6RIK0</accession>
<organism evidence="1 2">
    <name type="scientific">Penicillium vulpinum</name>
    <dbReference type="NCBI Taxonomy" id="29845"/>
    <lineage>
        <taxon>Eukaryota</taxon>
        <taxon>Fungi</taxon>
        <taxon>Dikarya</taxon>
        <taxon>Ascomycota</taxon>
        <taxon>Pezizomycotina</taxon>
        <taxon>Eurotiomycetes</taxon>
        <taxon>Eurotiomycetidae</taxon>
        <taxon>Eurotiales</taxon>
        <taxon>Aspergillaceae</taxon>
        <taxon>Penicillium</taxon>
    </lineage>
</organism>
<dbReference type="Proteomes" id="UP000191518">
    <property type="component" value="Unassembled WGS sequence"/>
</dbReference>
<evidence type="ECO:0000313" key="2">
    <source>
        <dbReference type="Proteomes" id="UP000191518"/>
    </source>
</evidence>
<proteinExistence type="predicted"/>
<name>A0A1V6RIK0_9EURO</name>
<dbReference type="Pfam" id="PF12511">
    <property type="entry name" value="DUF3716"/>
    <property type="match status" value="1"/>
</dbReference>
<protein>
    <submittedName>
        <fullName evidence="1">Uncharacterized protein</fullName>
    </submittedName>
</protein>